<accession>A0A1G2PQU3</accession>
<feature type="region of interest" description="Disordered" evidence="1">
    <location>
        <begin position="51"/>
        <end position="75"/>
    </location>
</feature>
<dbReference type="Proteomes" id="UP000176951">
    <property type="component" value="Unassembled WGS sequence"/>
</dbReference>
<evidence type="ECO:0000313" key="3">
    <source>
        <dbReference type="Proteomes" id="UP000176951"/>
    </source>
</evidence>
<evidence type="ECO:0000256" key="1">
    <source>
        <dbReference type="SAM" id="MobiDB-lite"/>
    </source>
</evidence>
<evidence type="ECO:0000313" key="2">
    <source>
        <dbReference type="EMBL" id="OHA50673.1"/>
    </source>
</evidence>
<gene>
    <name evidence="2" type="ORF">A3A97_01995</name>
</gene>
<organism evidence="2 3">
    <name type="scientific">Candidatus Terrybacteria bacterium RIFCSPLOWO2_01_FULL_40_23</name>
    <dbReference type="NCBI Taxonomy" id="1802366"/>
    <lineage>
        <taxon>Bacteria</taxon>
        <taxon>Candidatus Terryibacteriota</taxon>
    </lineage>
</organism>
<reference evidence="2 3" key="1">
    <citation type="journal article" date="2016" name="Nat. Commun.">
        <title>Thousands of microbial genomes shed light on interconnected biogeochemical processes in an aquifer system.</title>
        <authorList>
            <person name="Anantharaman K."/>
            <person name="Brown C.T."/>
            <person name="Hug L.A."/>
            <person name="Sharon I."/>
            <person name="Castelle C.J."/>
            <person name="Probst A.J."/>
            <person name="Thomas B.C."/>
            <person name="Singh A."/>
            <person name="Wilkins M.J."/>
            <person name="Karaoz U."/>
            <person name="Brodie E.L."/>
            <person name="Williams K.H."/>
            <person name="Hubbard S.S."/>
            <person name="Banfield J.F."/>
        </authorList>
    </citation>
    <scope>NUCLEOTIDE SEQUENCE [LARGE SCALE GENOMIC DNA]</scope>
</reference>
<protein>
    <submittedName>
        <fullName evidence="2">Uncharacterized protein</fullName>
    </submittedName>
</protein>
<dbReference type="EMBL" id="MHSW01000031">
    <property type="protein sequence ID" value="OHA50673.1"/>
    <property type="molecule type" value="Genomic_DNA"/>
</dbReference>
<name>A0A1G2PQU3_9BACT</name>
<comment type="caution">
    <text evidence="2">The sequence shown here is derived from an EMBL/GenBank/DDBJ whole genome shotgun (WGS) entry which is preliminary data.</text>
</comment>
<dbReference type="AlphaFoldDB" id="A0A1G2PQU3"/>
<sequence>MIMIPAVIGVATPYGGATRSTRYRRSKFKVKNFVYNTLRLRQLPSLKIIYRDTGNRRENHERDDKNNRSDYKPTV</sequence>
<proteinExistence type="predicted"/>